<dbReference type="Proteomes" id="UP001610334">
    <property type="component" value="Unassembled WGS sequence"/>
</dbReference>
<evidence type="ECO:0000313" key="2">
    <source>
        <dbReference type="EMBL" id="KAL2819173.1"/>
    </source>
</evidence>
<dbReference type="EMBL" id="JBFXLT010000011">
    <property type="protein sequence ID" value="KAL2819173.1"/>
    <property type="molecule type" value="Genomic_DNA"/>
</dbReference>
<comment type="caution">
    <text evidence="2">The sequence shown here is derived from an EMBL/GenBank/DDBJ whole genome shotgun (WGS) entry which is preliminary data.</text>
</comment>
<keyword evidence="3" id="KW-1185">Reference proteome</keyword>
<reference evidence="2 3" key="1">
    <citation type="submission" date="2024-07" db="EMBL/GenBank/DDBJ databases">
        <title>Section-level genome sequencing and comparative genomics of Aspergillus sections Usti and Cavernicolus.</title>
        <authorList>
            <consortium name="Lawrence Berkeley National Laboratory"/>
            <person name="Nybo J.L."/>
            <person name="Vesth T.C."/>
            <person name="Theobald S."/>
            <person name="Frisvad J.C."/>
            <person name="Larsen T.O."/>
            <person name="Kjaerboelling I."/>
            <person name="Rothschild-Mancinelli K."/>
            <person name="Lyhne E.K."/>
            <person name="Kogle M.E."/>
            <person name="Barry K."/>
            <person name="Clum A."/>
            <person name="Na H."/>
            <person name="Ledsgaard L."/>
            <person name="Lin J."/>
            <person name="Lipzen A."/>
            <person name="Kuo A."/>
            <person name="Riley R."/>
            <person name="Mondo S."/>
            <person name="Labutti K."/>
            <person name="Haridas S."/>
            <person name="Pangalinan J."/>
            <person name="Salamov A.A."/>
            <person name="Simmons B.A."/>
            <person name="Magnuson J.K."/>
            <person name="Chen J."/>
            <person name="Drula E."/>
            <person name="Henrissat B."/>
            <person name="Wiebenga A."/>
            <person name="Lubbers R.J."/>
            <person name="Gomes A.C."/>
            <person name="Makela M.R."/>
            <person name="Stajich J."/>
            <person name="Grigoriev I.V."/>
            <person name="Mortensen U.H."/>
            <person name="De Vries R.P."/>
            <person name="Baker S.E."/>
            <person name="Andersen M.R."/>
        </authorList>
    </citation>
    <scope>NUCLEOTIDE SEQUENCE [LARGE SCALE GENOMIC DNA]</scope>
    <source>
        <strain evidence="2 3">CBS 588.65</strain>
    </source>
</reference>
<keyword evidence="1" id="KW-0175">Coiled coil</keyword>
<feature type="coiled-coil region" evidence="1">
    <location>
        <begin position="10"/>
        <end position="54"/>
    </location>
</feature>
<sequence>MTDQTPLILLVQLQQELQNQRVEIQQFQNQCLEIQQLRTDLDASRAEIQQLRTQLLSTYTPKR</sequence>
<name>A0ABR4HUL2_9EURO</name>
<evidence type="ECO:0000256" key="1">
    <source>
        <dbReference type="SAM" id="Coils"/>
    </source>
</evidence>
<proteinExistence type="predicted"/>
<accession>A0ABR4HUL2</accession>
<organism evidence="2 3">
    <name type="scientific">Aspergillus granulosus</name>
    <dbReference type="NCBI Taxonomy" id="176169"/>
    <lineage>
        <taxon>Eukaryota</taxon>
        <taxon>Fungi</taxon>
        <taxon>Dikarya</taxon>
        <taxon>Ascomycota</taxon>
        <taxon>Pezizomycotina</taxon>
        <taxon>Eurotiomycetes</taxon>
        <taxon>Eurotiomycetidae</taxon>
        <taxon>Eurotiales</taxon>
        <taxon>Aspergillaceae</taxon>
        <taxon>Aspergillus</taxon>
        <taxon>Aspergillus subgen. Nidulantes</taxon>
    </lineage>
</organism>
<protein>
    <submittedName>
        <fullName evidence="2">Uncharacterized protein</fullName>
    </submittedName>
</protein>
<gene>
    <name evidence="2" type="ORF">BJX63DRAFT_382604</name>
</gene>
<evidence type="ECO:0000313" key="3">
    <source>
        <dbReference type="Proteomes" id="UP001610334"/>
    </source>
</evidence>